<dbReference type="Gene3D" id="1.10.10.10">
    <property type="entry name" value="Winged helix-like DNA-binding domain superfamily/Winged helix DNA-binding domain"/>
    <property type="match status" value="1"/>
</dbReference>
<dbReference type="FunFam" id="4.10.1030.10:FF:000001">
    <property type="entry name" value="Putative Cullin-1"/>
    <property type="match status" value="1"/>
</dbReference>
<comment type="caution">
    <text evidence="7">The sequence shown here is derived from an EMBL/GenBank/DDBJ whole genome shotgun (WGS) entry which is preliminary data.</text>
</comment>
<dbReference type="Gene3D" id="4.10.1030.10">
    <property type="entry name" value="Ring Box Chain A, domain 5"/>
    <property type="match status" value="1"/>
</dbReference>
<dbReference type="PROSITE" id="PS50069">
    <property type="entry name" value="CULLIN_2"/>
    <property type="match status" value="1"/>
</dbReference>
<dbReference type="SUPFAM" id="SSF74788">
    <property type="entry name" value="Cullin repeat-like"/>
    <property type="match status" value="1"/>
</dbReference>
<dbReference type="InterPro" id="IPR016158">
    <property type="entry name" value="Cullin_homology"/>
</dbReference>
<dbReference type="AlphaFoldDB" id="A0AAV8Y2A5"/>
<gene>
    <name evidence="7" type="ORF">NQ318_011215</name>
</gene>
<dbReference type="InterPro" id="IPR045093">
    <property type="entry name" value="Cullin"/>
</dbReference>
<dbReference type="Proteomes" id="UP001162162">
    <property type="component" value="Unassembled WGS sequence"/>
</dbReference>
<dbReference type="EMBL" id="JAPWTK010000224">
    <property type="protein sequence ID" value="KAJ8945234.1"/>
    <property type="molecule type" value="Genomic_DNA"/>
</dbReference>
<evidence type="ECO:0000256" key="5">
    <source>
        <dbReference type="RuleBase" id="RU003829"/>
    </source>
</evidence>
<evidence type="ECO:0000313" key="7">
    <source>
        <dbReference type="EMBL" id="KAJ8945234.1"/>
    </source>
</evidence>
<dbReference type="InterPro" id="IPR036317">
    <property type="entry name" value="Cullin_homology_sf"/>
</dbReference>
<keyword evidence="3" id="KW-0833">Ubl conjugation pathway</keyword>
<name>A0AAV8Y2A5_9CUCU</name>
<dbReference type="FunFam" id="1.20.1310.10:FF:000007">
    <property type="entry name" value="Cullin 1"/>
    <property type="match status" value="1"/>
</dbReference>
<dbReference type="Pfam" id="PF00888">
    <property type="entry name" value="Cullin"/>
    <property type="match status" value="1"/>
</dbReference>
<dbReference type="InterPro" id="IPR001373">
    <property type="entry name" value="Cullin_N"/>
</dbReference>
<evidence type="ECO:0000259" key="6">
    <source>
        <dbReference type="PROSITE" id="PS50069"/>
    </source>
</evidence>
<dbReference type="GO" id="GO:0006511">
    <property type="term" value="P:ubiquitin-dependent protein catabolic process"/>
    <property type="evidence" value="ECO:0007669"/>
    <property type="project" value="InterPro"/>
</dbReference>
<keyword evidence="8" id="KW-1185">Reference proteome</keyword>
<dbReference type="FunFam" id="1.20.1310.10:FF:000019">
    <property type="entry name" value="Cullin 1"/>
    <property type="match status" value="1"/>
</dbReference>
<sequence length="692" mass="79499">MCEEFLCSSKEMSNRNSLISNNTAGLKQIDLDQIWGDLNAGIQQVYNRETMHKSRYIQLYTHVYNYCTSVHQQTNGRGPSNSTTKSKKNPVGGGAQLVGLELYKRLREFLRNYLVSLLSDGMHRMDEDVLKFYTNQWEDYQFCSKVLDGVCAYLNRHWVKRECEEGRKGIYEIYQLALVTWRDHLFKQLNKAVTNAVLKLIEKERNGETINTRLVSGVINCYVELGLNEEEPGAKGPNLSVYKDSFENVFLEDTERFYTRESTTFLAENPVTEYMKRAEQRLLEEQKRVQVYLHETTSDRLAKTCERVLIQKHLELFHSEFQQLLDADKDADLGRMYNLVARIPDGLGELRTLLEQHIAAQGLSAIEKCGESAHNDPKVYVNTILEVHKKYNALVLVAFNNDSGFVAALDKACGRFINTNAVTKLANSSSKSPELLAKYCDLLLKKSNKNAEEAELEDTLNQVMVVFKYIEDKDVFQKFYSKMLAKRLVQHMSASDDAEASMISKLKQACGFEYTSKLQRMFQDIGVSKDLNEQFRNHLLKSNESLGIDFSIQVLSSGSWPFQQSFTFGLPSELERSVHRFTNFYSGQHSGRKLNWLYNMSKGELNTNCFKNRYTLQASTFQMAVLLQFNVSDSWTIAQLEENTQIKTEFLIQVLQILLKAKLITCEDDENDLSPNSTVNLHLGFKNKKTTR</sequence>
<dbReference type="InterPro" id="IPR036388">
    <property type="entry name" value="WH-like_DNA-bd_sf"/>
</dbReference>
<dbReference type="SMART" id="SM00182">
    <property type="entry name" value="CULLIN"/>
    <property type="match status" value="1"/>
</dbReference>
<evidence type="ECO:0000256" key="4">
    <source>
        <dbReference type="PROSITE-ProRule" id="PRU00330"/>
    </source>
</evidence>
<dbReference type="GO" id="GO:0031625">
    <property type="term" value="F:ubiquitin protein ligase binding"/>
    <property type="evidence" value="ECO:0007669"/>
    <property type="project" value="InterPro"/>
</dbReference>
<comment type="similarity">
    <text evidence="2 4 5">Belongs to the cullin family.</text>
</comment>
<evidence type="ECO:0000256" key="3">
    <source>
        <dbReference type="ARBA" id="ARBA00022786"/>
    </source>
</evidence>
<dbReference type="Gene3D" id="1.20.1310.10">
    <property type="entry name" value="Cullin Repeats"/>
    <property type="match status" value="4"/>
</dbReference>
<dbReference type="FunFam" id="1.10.10.10:FF:000161">
    <property type="entry name" value="Cullin 1"/>
    <property type="match status" value="1"/>
</dbReference>
<proteinExistence type="inferred from homology"/>
<dbReference type="InterPro" id="IPR016159">
    <property type="entry name" value="Cullin_repeat-like_dom_sf"/>
</dbReference>
<reference evidence="7" key="1">
    <citation type="journal article" date="2023" name="Insect Mol. Biol.">
        <title>Genome sequencing provides insights into the evolution of gene families encoding plant cell wall-degrading enzymes in longhorned beetles.</title>
        <authorList>
            <person name="Shin N.R."/>
            <person name="Okamura Y."/>
            <person name="Kirsch R."/>
            <person name="Pauchet Y."/>
        </authorList>
    </citation>
    <scope>NUCLEOTIDE SEQUENCE</scope>
    <source>
        <strain evidence="7">AMC_N1</strain>
    </source>
</reference>
<dbReference type="PANTHER" id="PTHR11932">
    <property type="entry name" value="CULLIN"/>
    <property type="match status" value="1"/>
</dbReference>
<dbReference type="SUPFAM" id="SSF75632">
    <property type="entry name" value="Cullin homology domain"/>
    <property type="match status" value="1"/>
</dbReference>
<organism evidence="7 8">
    <name type="scientific">Aromia moschata</name>
    <dbReference type="NCBI Taxonomy" id="1265417"/>
    <lineage>
        <taxon>Eukaryota</taxon>
        <taxon>Metazoa</taxon>
        <taxon>Ecdysozoa</taxon>
        <taxon>Arthropoda</taxon>
        <taxon>Hexapoda</taxon>
        <taxon>Insecta</taxon>
        <taxon>Pterygota</taxon>
        <taxon>Neoptera</taxon>
        <taxon>Endopterygota</taxon>
        <taxon>Coleoptera</taxon>
        <taxon>Polyphaga</taxon>
        <taxon>Cucujiformia</taxon>
        <taxon>Chrysomeloidea</taxon>
        <taxon>Cerambycidae</taxon>
        <taxon>Cerambycinae</taxon>
        <taxon>Callichromatini</taxon>
        <taxon>Aromia</taxon>
    </lineage>
</organism>
<comment type="pathway">
    <text evidence="1">Protein modification; protein ubiquitination.</text>
</comment>
<dbReference type="Pfam" id="PF26557">
    <property type="entry name" value="Cullin_AB"/>
    <property type="match status" value="1"/>
</dbReference>
<accession>A0AAV8Y2A5</accession>
<dbReference type="InterPro" id="IPR059120">
    <property type="entry name" value="Cullin-like_AB"/>
</dbReference>
<dbReference type="FunFam" id="1.20.1310.10:FF:000011">
    <property type="entry name" value="Cullin 1"/>
    <property type="match status" value="1"/>
</dbReference>
<feature type="domain" description="Cullin family profile" evidence="6">
    <location>
        <begin position="431"/>
        <end position="659"/>
    </location>
</feature>
<evidence type="ECO:0000313" key="8">
    <source>
        <dbReference type="Proteomes" id="UP001162162"/>
    </source>
</evidence>
<dbReference type="FunFam" id="1.20.1310.10:FF:000023">
    <property type="entry name" value="cullin-1"/>
    <property type="match status" value="1"/>
</dbReference>
<protein>
    <recommendedName>
        <fullName evidence="6">Cullin family profile domain-containing protein</fullName>
    </recommendedName>
</protein>
<evidence type="ECO:0000256" key="1">
    <source>
        <dbReference type="ARBA" id="ARBA00004906"/>
    </source>
</evidence>
<evidence type="ECO:0000256" key="2">
    <source>
        <dbReference type="ARBA" id="ARBA00006019"/>
    </source>
</evidence>